<dbReference type="PANTHER" id="PTHR46910">
    <property type="entry name" value="TRANSCRIPTION FACTOR PDR1"/>
    <property type="match status" value="1"/>
</dbReference>
<name>A0A0G4KSE7_VERLO</name>
<evidence type="ECO:0000256" key="1">
    <source>
        <dbReference type="ARBA" id="ARBA00023242"/>
    </source>
</evidence>
<evidence type="ECO:0000313" key="5">
    <source>
        <dbReference type="EMBL" id="CRK14885.1"/>
    </source>
</evidence>
<proteinExistence type="predicted"/>
<gene>
    <name evidence="5" type="ORF">BN1708_011290</name>
    <name evidence="4" type="ORF">BN1723_001904</name>
</gene>
<dbReference type="STRING" id="100787.A0A0G4KSE7"/>
<dbReference type="CDD" id="cd12148">
    <property type="entry name" value="fungal_TF_MHR"/>
    <property type="match status" value="1"/>
</dbReference>
<feature type="compositionally biased region" description="Basic and acidic residues" evidence="2">
    <location>
        <begin position="411"/>
        <end position="422"/>
    </location>
</feature>
<keyword evidence="1" id="KW-0539">Nucleus</keyword>
<dbReference type="EMBL" id="CVQI01003335">
    <property type="protein sequence ID" value="CRK12657.1"/>
    <property type="molecule type" value="Genomic_DNA"/>
</dbReference>
<feature type="region of interest" description="Disordered" evidence="2">
    <location>
        <begin position="373"/>
        <end position="441"/>
    </location>
</feature>
<accession>A0A0G4KSE7</accession>
<protein>
    <recommendedName>
        <fullName evidence="3">Xylanolytic transcriptional activator regulatory domain-containing protein</fullName>
    </recommendedName>
</protein>
<evidence type="ECO:0000256" key="2">
    <source>
        <dbReference type="SAM" id="MobiDB-lite"/>
    </source>
</evidence>
<dbReference type="GO" id="GO:0003677">
    <property type="term" value="F:DNA binding"/>
    <property type="evidence" value="ECO:0007669"/>
    <property type="project" value="InterPro"/>
</dbReference>
<dbReference type="EMBL" id="CVQH01006002">
    <property type="protein sequence ID" value="CRK14885.1"/>
    <property type="molecule type" value="Genomic_DNA"/>
</dbReference>
<dbReference type="GO" id="GO:0006351">
    <property type="term" value="P:DNA-templated transcription"/>
    <property type="evidence" value="ECO:0007669"/>
    <property type="project" value="InterPro"/>
</dbReference>
<evidence type="ECO:0000313" key="4">
    <source>
        <dbReference type="EMBL" id="CRK12657.1"/>
    </source>
</evidence>
<dbReference type="PANTHER" id="PTHR46910:SF17">
    <property type="entry name" value="SCFA-RELATED"/>
    <property type="match status" value="1"/>
</dbReference>
<feature type="compositionally biased region" description="Polar residues" evidence="2">
    <location>
        <begin position="426"/>
        <end position="440"/>
    </location>
</feature>
<evidence type="ECO:0000313" key="7">
    <source>
        <dbReference type="Proteomes" id="UP000045706"/>
    </source>
</evidence>
<sequence length="537" mass="59616">MDLITVDTVSYSFLLSAYYMWNRQSRAAFITMGTTVRAAQFIGLNQEESWGDIDTVERQTRCYVWWSVFIGAGFISMSWGTPPMLIETDCHVQQPLDVKDSFEQCPKFGSTEIYEDGQSRPVTVGSSNRFKAKMYKIANSIMDQIYFTQHNGSEELCQSISKLHQRLLAWERSIPPELRAESHPPNTIEDGEDAALKRIFAIQALTLQVSYDNVQILLFRPLISIGGVPRSRISTRANSPALATQASLANVPSAFINIAQQQCWASATRTSEVAKRPDLLRLFQFGFPAIHVGVHAFSAGVMLGLLALLSPLSARGQESKRGIARIIQIPKSTNLRSHVWSQMTMVLADLMHVIATEETKALINDPAGLDLSETHNKPGAFGEPPEYYSEVVGRDQESSSTEPQEPISGRDGTRNDLADVHGHASGLTNTQSRTGDTNRQIDWVNGMTGTGDDSPQNNLQGELFDASGSWLPPQAGWGVGPLQEMDQSWIWDWCSPIIDCSYRQTDLKLSLERPGAQTWQGFSSYNCLDNSSVNRLN</sequence>
<keyword evidence="6" id="KW-1185">Reference proteome</keyword>
<reference evidence="6 7" key="1">
    <citation type="submission" date="2015-05" db="EMBL/GenBank/DDBJ databases">
        <authorList>
            <person name="Fogelqvist Johan"/>
        </authorList>
    </citation>
    <scope>NUCLEOTIDE SEQUENCE [LARGE SCALE GENOMIC DNA]</scope>
    <source>
        <strain evidence="5">VL1</strain>
        <strain evidence="4">VL2</strain>
    </source>
</reference>
<dbReference type="AlphaFoldDB" id="A0A0G4KSE7"/>
<evidence type="ECO:0000259" key="3">
    <source>
        <dbReference type="SMART" id="SM00906"/>
    </source>
</evidence>
<dbReference type="Proteomes" id="UP000045706">
    <property type="component" value="Unassembled WGS sequence"/>
</dbReference>
<dbReference type="SMART" id="SM00906">
    <property type="entry name" value="Fungal_trans"/>
    <property type="match status" value="1"/>
</dbReference>
<feature type="domain" description="Xylanolytic transcriptional activator regulatory" evidence="3">
    <location>
        <begin position="28"/>
        <end position="101"/>
    </location>
</feature>
<dbReference type="InterPro" id="IPR050987">
    <property type="entry name" value="AtrR-like"/>
</dbReference>
<dbReference type="GO" id="GO:0003700">
    <property type="term" value="F:DNA-binding transcription factor activity"/>
    <property type="evidence" value="ECO:0007669"/>
    <property type="project" value="InterPro"/>
</dbReference>
<evidence type="ECO:0000313" key="6">
    <source>
        <dbReference type="Proteomes" id="UP000044602"/>
    </source>
</evidence>
<dbReference type="Proteomes" id="UP000044602">
    <property type="component" value="Unassembled WGS sequence"/>
</dbReference>
<dbReference type="InterPro" id="IPR007219">
    <property type="entry name" value="XnlR_reg_dom"/>
</dbReference>
<dbReference type="GO" id="GO:0008270">
    <property type="term" value="F:zinc ion binding"/>
    <property type="evidence" value="ECO:0007669"/>
    <property type="project" value="InterPro"/>
</dbReference>
<dbReference type="Pfam" id="PF04082">
    <property type="entry name" value="Fungal_trans"/>
    <property type="match status" value="1"/>
</dbReference>
<organism evidence="4 7">
    <name type="scientific">Verticillium longisporum</name>
    <name type="common">Verticillium dahliae var. longisporum</name>
    <dbReference type="NCBI Taxonomy" id="100787"/>
    <lineage>
        <taxon>Eukaryota</taxon>
        <taxon>Fungi</taxon>
        <taxon>Dikarya</taxon>
        <taxon>Ascomycota</taxon>
        <taxon>Pezizomycotina</taxon>
        <taxon>Sordariomycetes</taxon>
        <taxon>Hypocreomycetidae</taxon>
        <taxon>Glomerellales</taxon>
        <taxon>Plectosphaerellaceae</taxon>
        <taxon>Verticillium</taxon>
    </lineage>
</organism>